<feature type="transmembrane region" description="Helical" evidence="1">
    <location>
        <begin position="145"/>
        <end position="167"/>
    </location>
</feature>
<dbReference type="RefSeq" id="WP_303542797.1">
    <property type="nucleotide sequence ID" value="NZ_JAUOTP010000004.1"/>
</dbReference>
<feature type="transmembrane region" description="Helical" evidence="1">
    <location>
        <begin position="25"/>
        <end position="43"/>
    </location>
</feature>
<name>A0ABT8Y978_9SPHN</name>
<reference evidence="3" key="1">
    <citation type="submission" date="2023-07" db="EMBL/GenBank/DDBJ databases">
        <authorList>
            <person name="Kim M."/>
        </authorList>
    </citation>
    <scope>NUCLEOTIDE SEQUENCE</scope>
    <source>
        <strain evidence="3">BIUV-7</strain>
    </source>
</reference>
<dbReference type="PANTHER" id="PTHR23028">
    <property type="entry name" value="ACETYLTRANSFERASE"/>
    <property type="match status" value="1"/>
</dbReference>
<dbReference type="GO" id="GO:0016746">
    <property type="term" value="F:acyltransferase activity"/>
    <property type="evidence" value="ECO:0007669"/>
    <property type="project" value="UniProtKB-KW"/>
</dbReference>
<dbReference type="PANTHER" id="PTHR23028:SF134">
    <property type="entry name" value="PUTATIVE (AFU_ORTHOLOGUE AFUA_4G08520)-RELATED"/>
    <property type="match status" value="1"/>
</dbReference>
<sequence length="332" mass="36782">MRGVAALFVVYRHYSEMFGPIRTQFSYLAVDLFFLLSGFVLALRYDVAGAARMPSREPLIRRAIRLYPLYLLGIVLSLGLLDFDEMLPSDFRIAVVTGLMMLPSPTAGSSPSIVPLMQSGWSLFFELFVANTLFAIMRGRLSTRWLLAIVACAGLALLTADAILGSLDIGSTWPTFVGGFPRTLFPFFTGMALQRLHENATRRRSIPSWVIVLILVLLLLPSIPGPVGRFYEIACVFAAFPALVHFGSSAFKKRPAIGRALGDMSYALYAIHVPLVLFFGTLARRQAWQPGIPLTIVLISLLAALALLVVRVYDEPLRAWINRRRHDAAIHS</sequence>
<dbReference type="Proteomes" id="UP001169764">
    <property type="component" value="Unassembled WGS sequence"/>
</dbReference>
<feature type="transmembrane region" description="Helical" evidence="1">
    <location>
        <begin position="120"/>
        <end position="138"/>
    </location>
</feature>
<feature type="transmembrane region" description="Helical" evidence="1">
    <location>
        <begin position="292"/>
        <end position="313"/>
    </location>
</feature>
<evidence type="ECO:0000313" key="4">
    <source>
        <dbReference type="Proteomes" id="UP001169764"/>
    </source>
</evidence>
<evidence type="ECO:0000259" key="2">
    <source>
        <dbReference type="Pfam" id="PF01757"/>
    </source>
</evidence>
<keyword evidence="3" id="KW-0012">Acyltransferase</keyword>
<feature type="domain" description="Acyltransferase 3" evidence="2">
    <location>
        <begin position="1"/>
        <end position="307"/>
    </location>
</feature>
<protein>
    <submittedName>
        <fullName evidence="3">Acyltransferase</fullName>
        <ecNumber evidence="3">2.3.-.-</ecNumber>
    </submittedName>
</protein>
<feature type="transmembrane region" description="Helical" evidence="1">
    <location>
        <begin position="260"/>
        <end position="280"/>
    </location>
</feature>
<keyword evidence="3" id="KW-0808">Transferase</keyword>
<keyword evidence="1" id="KW-0812">Transmembrane</keyword>
<organism evidence="3 4">
    <name type="scientific">Sphingomonas natans</name>
    <dbReference type="NCBI Taxonomy" id="3063330"/>
    <lineage>
        <taxon>Bacteria</taxon>
        <taxon>Pseudomonadati</taxon>
        <taxon>Pseudomonadota</taxon>
        <taxon>Alphaproteobacteria</taxon>
        <taxon>Sphingomonadales</taxon>
        <taxon>Sphingomonadaceae</taxon>
        <taxon>Sphingomonas</taxon>
    </lineage>
</organism>
<keyword evidence="1" id="KW-1133">Transmembrane helix</keyword>
<dbReference type="InterPro" id="IPR002656">
    <property type="entry name" value="Acyl_transf_3_dom"/>
</dbReference>
<comment type="caution">
    <text evidence="3">The sequence shown here is derived from an EMBL/GenBank/DDBJ whole genome shotgun (WGS) entry which is preliminary data.</text>
</comment>
<accession>A0ABT8Y978</accession>
<feature type="transmembrane region" description="Helical" evidence="1">
    <location>
        <begin position="64"/>
        <end position="81"/>
    </location>
</feature>
<keyword evidence="1" id="KW-0472">Membrane</keyword>
<feature type="transmembrane region" description="Helical" evidence="1">
    <location>
        <begin position="173"/>
        <end position="193"/>
    </location>
</feature>
<gene>
    <name evidence="3" type="ORF">Q4F19_10850</name>
</gene>
<proteinExistence type="predicted"/>
<evidence type="ECO:0000256" key="1">
    <source>
        <dbReference type="SAM" id="Phobius"/>
    </source>
</evidence>
<dbReference type="InterPro" id="IPR050879">
    <property type="entry name" value="Acyltransferase_3"/>
</dbReference>
<evidence type="ECO:0000313" key="3">
    <source>
        <dbReference type="EMBL" id="MDO6414879.1"/>
    </source>
</evidence>
<dbReference type="EC" id="2.3.-.-" evidence="3"/>
<feature type="transmembrane region" description="Helical" evidence="1">
    <location>
        <begin position="205"/>
        <end position="224"/>
    </location>
</feature>
<dbReference type="EMBL" id="JAUOTP010000004">
    <property type="protein sequence ID" value="MDO6414879.1"/>
    <property type="molecule type" value="Genomic_DNA"/>
</dbReference>
<dbReference type="Pfam" id="PF01757">
    <property type="entry name" value="Acyl_transf_3"/>
    <property type="match status" value="1"/>
</dbReference>
<keyword evidence="4" id="KW-1185">Reference proteome</keyword>
<feature type="transmembrane region" description="Helical" evidence="1">
    <location>
        <begin position="230"/>
        <end position="248"/>
    </location>
</feature>